<dbReference type="PANTHER" id="PTHR11252">
    <property type="entry name" value="POLYRIBONUCLEOTIDE NUCLEOTIDYLTRANSFERASE"/>
    <property type="match status" value="1"/>
</dbReference>
<dbReference type="Proteomes" id="UP000178348">
    <property type="component" value="Unassembled WGS sequence"/>
</dbReference>
<dbReference type="Pfam" id="PF00013">
    <property type="entry name" value="KH_1"/>
    <property type="match status" value="1"/>
</dbReference>
<name>A0A1G2CIN5_9BACT</name>
<dbReference type="InterPro" id="IPR036456">
    <property type="entry name" value="PNPase_PH_RNA-bd_sf"/>
</dbReference>
<evidence type="ECO:0000256" key="3">
    <source>
        <dbReference type="ARBA" id="ARBA00022695"/>
    </source>
</evidence>
<feature type="coiled-coil region" evidence="6">
    <location>
        <begin position="267"/>
        <end position="294"/>
    </location>
</feature>
<dbReference type="Gene3D" id="3.30.1370.10">
    <property type="entry name" value="K Homology domain, type 1"/>
    <property type="match status" value="1"/>
</dbReference>
<dbReference type="InterPro" id="IPR036612">
    <property type="entry name" value="KH_dom_type_1_sf"/>
</dbReference>
<comment type="catalytic activity">
    <reaction evidence="5">
        <text>RNA(n+1) + phosphate = RNA(n) + a ribonucleoside 5'-diphosphate</text>
        <dbReference type="Rhea" id="RHEA:22096"/>
        <dbReference type="Rhea" id="RHEA-COMP:14527"/>
        <dbReference type="Rhea" id="RHEA-COMP:17342"/>
        <dbReference type="ChEBI" id="CHEBI:43474"/>
        <dbReference type="ChEBI" id="CHEBI:57930"/>
        <dbReference type="ChEBI" id="CHEBI:140395"/>
        <dbReference type="EC" id="2.7.7.8"/>
    </reaction>
</comment>
<dbReference type="InterPro" id="IPR004087">
    <property type="entry name" value="KH_dom"/>
</dbReference>
<dbReference type="InterPro" id="IPR036345">
    <property type="entry name" value="ExoRNase_PH_dom2_sf"/>
</dbReference>
<evidence type="ECO:0000256" key="5">
    <source>
        <dbReference type="HAMAP-Rule" id="MF_01595"/>
    </source>
</evidence>
<dbReference type="AlphaFoldDB" id="A0A1G2CIN5"/>
<dbReference type="SUPFAM" id="SSF46915">
    <property type="entry name" value="Polynucleotide phosphorylase/guanosine pentaphosphate synthase (PNPase/GPSI), domain 3"/>
    <property type="match status" value="1"/>
</dbReference>
<dbReference type="PANTHER" id="PTHR11252:SF0">
    <property type="entry name" value="POLYRIBONUCLEOTIDE NUCLEOTIDYLTRANSFERASE 1, MITOCHONDRIAL"/>
    <property type="match status" value="1"/>
</dbReference>
<proteinExistence type="inferred from homology"/>
<comment type="similarity">
    <text evidence="1 5">Belongs to the polyribonucleotide nucleotidyltransferase family.</text>
</comment>
<feature type="binding site" evidence="5">
    <location>
        <position position="511"/>
    </location>
    <ligand>
        <name>Mg(2+)</name>
        <dbReference type="ChEBI" id="CHEBI:18420"/>
    </ligand>
</feature>
<evidence type="ECO:0000256" key="6">
    <source>
        <dbReference type="SAM" id="Coils"/>
    </source>
</evidence>
<keyword evidence="4 5" id="KW-0694">RNA-binding</keyword>
<keyword evidence="2 5" id="KW-0808">Transferase</keyword>
<evidence type="ECO:0000313" key="9">
    <source>
        <dbReference type="Proteomes" id="UP000178348"/>
    </source>
</evidence>
<dbReference type="InterPro" id="IPR004088">
    <property type="entry name" value="KH_dom_type_1"/>
</dbReference>
<evidence type="ECO:0000256" key="4">
    <source>
        <dbReference type="ARBA" id="ARBA00022884"/>
    </source>
</evidence>
<dbReference type="FunFam" id="3.30.230.70:FF:000001">
    <property type="entry name" value="Polyribonucleotide nucleotidyltransferase"/>
    <property type="match status" value="1"/>
</dbReference>
<dbReference type="GO" id="GO:0006396">
    <property type="term" value="P:RNA processing"/>
    <property type="evidence" value="ECO:0007669"/>
    <property type="project" value="InterPro"/>
</dbReference>
<dbReference type="Pfam" id="PF01138">
    <property type="entry name" value="RNase_PH"/>
    <property type="match status" value="2"/>
</dbReference>
<dbReference type="Gene3D" id="2.40.50.140">
    <property type="entry name" value="Nucleic acid-binding proteins"/>
    <property type="match status" value="1"/>
</dbReference>
<reference evidence="8 9" key="1">
    <citation type="journal article" date="2016" name="Nat. Commun.">
        <title>Thousands of microbial genomes shed light on interconnected biogeochemical processes in an aquifer system.</title>
        <authorList>
            <person name="Anantharaman K."/>
            <person name="Brown C.T."/>
            <person name="Hug L.A."/>
            <person name="Sharon I."/>
            <person name="Castelle C.J."/>
            <person name="Probst A.J."/>
            <person name="Thomas B.C."/>
            <person name="Singh A."/>
            <person name="Wilkins M.J."/>
            <person name="Karaoz U."/>
            <person name="Brodie E.L."/>
            <person name="Williams K.H."/>
            <person name="Hubbard S.S."/>
            <person name="Banfield J.F."/>
        </authorList>
    </citation>
    <scope>NUCLEOTIDE SEQUENCE [LARGE SCALE GENOMIC DNA]</scope>
</reference>
<dbReference type="GO" id="GO:0005829">
    <property type="term" value="C:cytosol"/>
    <property type="evidence" value="ECO:0007669"/>
    <property type="project" value="TreeGrafter"/>
</dbReference>
<dbReference type="SMART" id="SM00322">
    <property type="entry name" value="KH"/>
    <property type="match status" value="1"/>
</dbReference>
<comment type="subcellular location">
    <subcellularLocation>
        <location evidence="5">Cytoplasm</location>
    </subcellularLocation>
</comment>
<keyword evidence="5" id="KW-0479">Metal-binding</keyword>
<dbReference type="SUPFAM" id="SSF54791">
    <property type="entry name" value="Eukaryotic type KH-domain (KH-domain type I)"/>
    <property type="match status" value="1"/>
</dbReference>
<dbReference type="GO" id="GO:0003723">
    <property type="term" value="F:RNA binding"/>
    <property type="evidence" value="ECO:0007669"/>
    <property type="project" value="UniProtKB-UniRule"/>
</dbReference>
<dbReference type="Pfam" id="PF00575">
    <property type="entry name" value="S1"/>
    <property type="match status" value="1"/>
</dbReference>
<dbReference type="PROSITE" id="PS50126">
    <property type="entry name" value="S1"/>
    <property type="match status" value="1"/>
</dbReference>
<accession>A0A1G2CIN5</accession>
<sequence length="714" mass="77428">MAKKEFSIEVGGKTLTLEISAFAEQANAAVMARYGETIVLATAVMGKHDTTNDYLPLRVDYEERFYAAGKILGSRFMRREGRPSEDAVLTGRLIDRTLRPLFNQNIRRDIQVVVTVLSYDGENEPDFVGLLGASTALSISDIPWGGPVAGVRVAKVESGLTVNPTNAEMKPASAGGGEARDNGFVFETFAAGPESRISMIELAGEEAKEEDIIAAFGIAQSEINKLIAFQKTVVSEIGKPKKELPLFAPDPALRTAVEAFLAPRAEAAIYNANKAEHEENLSKLKNDLFAHLKETFTTPENPLGPNLKGTEFLFEEIIDGIVHKNILEQEKRPDLRKVEDLRELKGEIGLFSRTHGSAFFARGSTQALAVTTLGAPGGEQLIETMQTVTKRRFMLHYNFPPYSVGETGIFRGPGRREIGHGELARKALIPMMPTSDVFPYAIRVVSEILSSNGSSSMATVCATTLSLMDAGVPIKKPVAGIAMGLMMNEDGSKFKVLTDLAGAEDHYGDMDFKIAGTETGVNAIQLDVKVHGLTPAIVEQTLKQARVARLKILEFMKTVIEAPRAKLSVFAPTIITLSINPEKIGAVIGPGGKMINGLIKKYALETIDIEEDGSVFISADKLEKAEQAASDIRALTKEYKVGEIIEGPVIKILDFGAIVDLGGGKDGMIHVSELKEGFVKLVDDVVHMGDVVKAKVIHVDTDGHIRLSLKRMNE</sequence>
<dbReference type="HAMAP" id="MF_01595">
    <property type="entry name" value="PNPase"/>
    <property type="match status" value="1"/>
</dbReference>
<dbReference type="InterPro" id="IPR003029">
    <property type="entry name" value="S1_domain"/>
</dbReference>
<dbReference type="SMART" id="SM00316">
    <property type="entry name" value="S1"/>
    <property type="match status" value="1"/>
</dbReference>
<evidence type="ECO:0000256" key="2">
    <source>
        <dbReference type="ARBA" id="ARBA00022679"/>
    </source>
</evidence>
<dbReference type="PIRSF" id="PIRSF005499">
    <property type="entry name" value="PNPase"/>
    <property type="match status" value="1"/>
</dbReference>
<dbReference type="Gene3D" id="3.30.230.70">
    <property type="entry name" value="GHMP Kinase, N-terminal domain"/>
    <property type="match status" value="2"/>
</dbReference>
<dbReference type="GO" id="GO:0000175">
    <property type="term" value="F:3'-5'-RNA exonuclease activity"/>
    <property type="evidence" value="ECO:0007669"/>
    <property type="project" value="TreeGrafter"/>
</dbReference>
<keyword evidence="3 5" id="KW-0548">Nucleotidyltransferase</keyword>
<dbReference type="EC" id="2.7.7.8" evidence="5"/>
<evidence type="ECO:0000313" key="8">
    <source>
        <dbReference type="EMBL" id="OGZ00610.1"/>
    </source>
</evidence>
<dbReference type="GO" id="GO:0006402">
    <property type="term" value="P:mRNA catabolic process"/>
    <property type="evidence" value="ECO:0007669"/>
    <property type="project" value="UniProtKB-UniRule"/>
</dbReference>
<dbReference type="SUPFAM" id="SSF50249">
    <property type="entry name" value="Nucleic acid-binding proteins"/>
    <property type="match status" value="1"/>
</dbReference>
<dbReference type="PROSITE" id="PS50084">
    <property type="entry name" value="KH_TYPE_1"/>
    <property type="match status" value="1"/>
</dbReference>
<evidence type="ECO:0000259" key="7">
    <source>
        <dbReference type="PROSITE" id="PS50126"/>
    </source>
</evidence>
<dbReference type="InterPro" id="IPR027408">
    <property type="entry name" value="PNPase/RNase_PH_dom_sf"/>
</dbReference>
<dbReference type="InterPro" id="IPR012162">
    <property type="entry name" value="PNPase"/>
</dbReference>
<keyword evidence="6" id="KW-0175">Coiled coil</keyword>
<dbReference type="SUPFAM" id="SSF54211">
    <property type="entry name" value="Ribosomal protein S5 domain 2-like"/>
    <property type="match status" value="2"/>
</dbReference>
<keyword evidence="5" id="KW-0460">Magnesium</keyword>
<comment type="function">
    <text evidence="5">Involved in mRNA degradation. Catalyzes the phosphorolysis of single-stranded polyribonucleotides processively in the 3'- to 5'-direction.</text>
</comment>
<dbReference type="GO" id="GO:0000287">
    <property type="term" value="F:magnesium ion binding"/>
    <property type="evidence" value="ECO:0007669"/>
    <property type="project" value="UniProtKB-UniRule"/>
</dbReference>
<protein>
    <recommendedName>
        <fullName evidence="5">Polyribonucleotide nucleotidyltransferase</fullName>
        <ecNumber evidence="5">2.7.7.8</ecNumber>
    </recommendedName>
    <alternativeName>
        <fullName evidence="5">Polynucleotide phosphorylase</fullName>
        <shortName evidence="5">PNPase</shortName>
    </alternativeName>
</protein>
<keyword evidence="5" id="KW-0963">Cytoplasm</keyword>
<dbReference type="SUPFAM" id="SSF55666">
    <property type="entry name" value="Ribonuclease PH domain 2-like"/>
    <property type="match status" value="2"/>
</dbReference>
<dbReference type="NCBIfam" id="NF008805">
    <property type="entry name" value="PRK11824.1"/>
    <property type="match status" value="1"/>
</dbReference>
<gene>
    <name evidence="5" type="primary">pnp</name>
    <name evidence="8" type="ORF">A2946_03255</name>
</gene>
<dbReference type="NCBIfam" id="TIGR03591">
    <property type="entry name" value="polynuc_phos"/>
    <property type="match status" value="1"/>
</dbReference>
<dbReference type="InterPro" id="IPR001247">
    <property type="entry name" value="ExoRNase_PH_dom1"/>
</dbReference>
<dbReference type="FunFam" id="3.30.1370.10:FF:000001">
    <property type="entry name" value="Polyribonucleotide nucleotidyltransferase"/>
    <property type="match status" value="1"/>
</dbReference>
<feature type="domain" description="S1 motif" evidence="7">
    <location>
        <begin position="642"/>
        <end position="710"/>
    </location>
</feature>
<dbReference type="GO" id="GO:0004654">
    <property type="term" value="F:polyribonucleotide nucleotidyltransferase activity"/>
    <property type="evidence" value="ECO:0007669"/>
    <property type="project" value="UniProtKB-UniRule"/>
</dbReference>
<comment type="caution">
    <text evidence="8">The sequence shown here is derived from an EMBL/GenBank/DDBJ whole genome shotgun (WGS) entry which is preliminary data.</text>
</comment>
<organism evidence="8 9">
    <name type="scientific">Candidatus Liptonbacteria bacterium RIFCSPLOWO2_01_FULL_53_13</name>
    <dbReference type="NCBI Taxonomy" id="1798651"/>
    <lineage>
        <taxon>Bacteria</taxon>
        <taxon>Candidatus Liptoniibacteriota</taxon>
    </lineage>
</organism>
<dbReference type="InterPro" id="IPR020568">
    <property type="entry name" value="Ribosomal_Su5_D2-typ_SF"/>
</dbReference>
<dbReference type="CDD" id="cd11364">
    <property type="entry name" value="RNase_PH_PNPase_2"/>
    <property type="match status" value="1"/>
</dbReference>
<feature type="binding site" evidence="5">
    <location>
        <position position="505"/>
    </location>
    <ligand>
        <name>Mg(2+)</name>
        <dbReference type="ChEBI" id="CHEBI:18420"/>
    </ligand>
</feature>
<dbReference type="EMBL" id="MHLB01000060">
    <property type="protein sequence ID" value="OGZ00610.1"/>
    <property type="molecule type" value="Genomic_DNA"/>
</dbReference>
<evidence type="ECO:0000256" key="1">
    <source>
        <dbReference type="ARBA" id="ARBA00007404"/>
    </source>
</evidence>
<dbReference type="CDD" id="cd02393">
    <property type="entry name" value="KH-I_PNPase"/>
    <property type="match status" value="1"/>
</dbReference>
<dbReference type="InterPro" id="IPR012340">
    <property type="entry name" value="NA-bd_OB-fold"/>
</dbReference>
<comment type="cofactor">
    <cofactor evidence="5">
        <name>Mg(2+)</name>
        <dbReference type="ChEBI" id="CHEBI:18420"/>
    </cofactor>
</comment>